<organism evidence="1 2">
    <name type="scientific">Parasponia andersonii</name>
    <name type="common">Sponia andersonii</name>
    <dbReference type="NCBI Taxonomy" id="3476"/>
    <lineage>
        <taxon>Eukaryota</taxon>
        <taxon>Viridiplantae</taxon>
        <taxon>Streptophyta</taxon>
        <taxon>Embryophyta</taxon>
        <taxon>Tracheophyta</taxon>
        <taxon>Spermatophyta</taxon>
        <taxon>Magnoliopsida</taxon>
        <taxon>eudicotyledons</taxon>
        <taxon>Gunneridae</taxon>
        <taxon>Pentapetalae</taxon>
        <taxon>rosids</taxon>
        <taxon>fabids</taxon>
        <taxon>Rosales</taxon>
        <taxon>Cannabaceae</taxon>
        <taxon>Parasponia</taxon>
    </lineage>
</organism>
<keyword evidence="2" id="KW-1185">Reference proteome</keyword>
<evidence type="ECO:0000313" key="1">
    <source>
        <dbReference type="EMBL" id="PON50563.1"/>
    </source>
</evidence>
<name>A0A2P5BP69_PARAD</name>
<sequence>MVDMIQLVSICWAGPDQLGPQMEGKGRTFVGTLLGSTMWKLWFSSGLRTDLSITSDRFRVRHDPKEPRNMRESFSLNRFSIRDREREGSELRVMRKRVYFVF</sequence>
<dbReference type="EMBL" id="JXTB01000244">
    <property type="protein sequence ID" value="PON50563.1"/>
    <property type="molecule type" value="Genomic_DNA"/>
</dbReference>
<accession>A0A2P5BP69</accession>
<proteinExistence type="predicted"/>
<gene>
    <name evidence="1" type="ORF">PanWU01x14_222780</name>
</gene>
<dbReference type="OrthoDB" id="10272828at2759"/>
<evidence type="ECO:0000313" key="2">
    <source>
        <dbReference type="Proteomes" id="UP000237105"/>
    </source>
</evidence>
<reference evidence="2" key="1">
    <citation type="submission" date="2016-06" db="EMBL/GenBank/DDBJ databases">
        <title>Parallel loss of symbiosis genes in relatives of nitrogen-fixing non-legume Parasponia.</title>
        <authorList>
            <person name="Van Velzen R."/>
            <person name="Holmer R."/>
            <person name="Bu F."/>
            <person name="Rutten L."/>
            <person name="Van Zeijl A."/>
            <person name="Liu W."/>
            <person name="Santuari L."/>
            <person name="Cao Q."/>
            <person name="Sharma T."/>
            <person name="Shen D."/>
            <person name="Roswanjaya Y."/>
            <person name="Wardhani T."/>
            <person name="Kalhor M.S."/>
            <person name="Jansen J."/>
            <person name="Van den Hoogen J."/>
            <person name="Gungor B."/>
            <person name="Hartog M."/>
            <person name="Hontelez J."/>
            <person name="Verver J."/>
            <person name="Yang W.-C."/>
            <person name="Schijlen E."/>
            <person name="Repin R."/>
            <person name="Schilthuizen M."/>
            <person name="Schranz E."/>
            <person name="Heidstra R."/>
            <person name="Miyata K."/>
            <person name="Fedorova E."/>
            <person name="Kohlen W."/>
            <person name="Bisseling T."/>
            <person name="Smit S."/>
            <person name="Geurts R."/>
        </authorList>
    </citation>
    <scope>NUCLEOTIDE SEQUENCE [LARGE SCALE GENOMIC DNA]</scope>
    <source>
        <strain evidence="2">cv. WU1-14</strain>
    </source>
</reference>
<comment type="caution">
    <text evidence="1">The sequence shown here is derived from an EMBL/GenBank/DDBJ whole genome shotgun (WGS) entry which is preliminary data.</text>
</comment>
<dbReference type="Proteomes" id="UP000237105">
    <property type="component" value="Unassembled WGS sequence"/>
</dbReference>
<dbReference type="AlphaFoldDB" id="A0A2P5BP69"/>
<protein>
    <submittedName>
        <fullName evidence="1">Uncharacterized protein</fullName>
    </submittedName>
</protein>